<dbReference type="EMBL" id="JAGTPW010000010">
    <property type="protein sequence ID" value="MBR8644526.1"/>
    <property type="molecule type" value="Genomic_DNA"/>
</dbReference>
<keyword evidence="1" id="KW-1133">Transmembrane helix</keyword>
<evidence type="ECO:0000313" key="2">
    <source>
        <dbReference type="EMBL" id="MBR8644526.1"/>
    </source>
</evidence>
<gene>
    <name evidence="2" type="ORF">KEH51_07930</name>
</gene>
<evidence type="ECO:0000313" key="3">
    <source>
        <dbReference type="Proteomes" id="UP000680045"/>
    </source>
</evidence>
<comment type="caution">
    <text evidence="2">The sequence shown here is derived from an EMBL/GenBank/DDBJ whole genome shotgun (WGS) entry which is preliminary data.</text>
</comment>
<feature type="transmembrane region" description="Helical" evidence="1">
    <location>
        <begin position="28"/>
        <end position="51"/>
    </location>
</feature>
<evidence type="ECO:0000256" key="1">
    <source>
        <dbReference type="SAM" id="Phobius"/>
    </source>
</evidence>
<dbReference type="AlphaFoldDB" id="A0A941FPZ0"/>
<keyword evidence="1" id="KW-0812">Transmembrane</keyword>
<reference evidence="2" key="1">
    <citation type="submission" date="2021-04" db="EMBL/GenBank/DDBJ databases">
        <title>Whole genome sequencing of Enterococci isolates from hospitalized patients.</title>
        <authorList>
            <person name="Ogoti B.M."/>
            <person name="Onyambu F.G."/>
        </authorList>
    </citation>
    <scope>NUCLEOTIDE SEQUENCE</scope>
    <source>
        <strain evidence="2">242</strain>
    </source>
</reference>
<organism evidence="2 3">
    <name type="scientific">Peribacillus frigoritolerans</name>
    <dbReference type="NCBI Taxonomy" id="450367"/>
    <lineage>
        <taxon>Bacteria</taxon>
        <taxon>Bacillati</taxon>
        <taxon>Bacillota</taxon>
        <taxon>Bacilli</taxon>
        <taxon>Bacillales</taxon>
        <taxon>Bacillaceae</taxon>
        <taxon>Peribacillus</taxon>
    </lineage>
</organism>
<dbReference type="Proteomes" id="UP000680045">
    <property type="component" value="Unassembled WGS sequence"/>
</dbReference>
<sequence>MNGLVFALLGFMLPSVYQEIESNLNRGILFGISVLIVLLLLVIRFIWVYILHDTFTKNRVNPLEQFIMSRVHPEDSNGTDEENVSRS</sequence>
<keyword evidence="1" id="KW-0472">Membrane</keyword>
<name>A0A941FPZ0_9BACI</name>
<proteinExistence type="predicted"/>
<protein>
    <submittedName>
        <fullName evidence="2">Uncharacterized protein</fullName>
    </submittedName>
</protein>
<accession>A0A941FPZ0</accession>